<evidence type="ECO:0000313" key="3">
    <source>
        <dbReference type="Proteomes" id="UP000728032"/>
    </source>
</evidence>
<evidence type="ECO:0000313" key="2">
    <source>
        <dbReference type="EMBL" id="CAD7656472.1"/>
    </source>
</evidence>
<dbReference type="Pfam" id="PF13358">
    <property type="entry name" value="DDE_3"/>
    <property type="match status" value="1"/>
</dbReference>
<sequence>MILRIVGISEPTYYEWCKIDDQELPFITVSRAGGRDRITEPEDDQSLRDAALANNWGNLNELRQLPEIQGNANIAAASGRTLRRRLSDQGVRHRVAAIKERLRDFHKERRLIYAEQFVNWTLVDWSRVIFIDEFGISTGEGGRVWVWRTRGTRYDERNIRLIQRTQRFSVSFIASFHGIGPIYRLNRLTKESYSDYLESSILPEIDRHFDDGNVHLLHDNHPVHKSNLVRDWINENIGPIEDFVLPHPGLSPDLNACENVGAMIKNLVRTERQAIESEDQLWEA</sequence>
<dbReference type="EMBL" id="OC926009">
    <property type="protein sequence ID" value="CAD7656472.1"/>
    <property type="molecule type" value="Genomic_DNA"/>
</dbReference>
<keyword evidence="3" id="KW-1185">Reference proteome</keyword>
<evidence type="ECO:0000259" key="1">
    <source>
        <dbReference type="Pfam" id="PF13358"/>
    </source>
</evidence>
<dbReference type="Gene3D" id="3.30.420.10">
    <property type="entry name" value="Ribonuclease H-like superfamily/Ribonuclease H"/>
    <property type="match status" value="1"/>
</dbReference>
<dbReference type="EMBL" id="CAJPVJ010011184">
    <property type="protein sequence ID" value="CAG2173659.1"/>
    <property type="molecule type" value="Genomic_DNA"/>
</dbReference>
<dbReference type="OrthoDB" id="9996331at2759"/>
<proteinExistence type="predicted"/>
<dbReference type="Proteomes" id="UP000728032">
    <property type="component" value="Unassembled WGS sequence"/>
</dbReference>
<dbReference type="InterPro" id="IPR038717">
    <property type="entry name" value="Tc1-like_DDE_dom"/>
</dbReference>
<gene>
    <name evidence="2" type="ORF">ONB1V03_LOCUS13108</name>
</gene>
<protein>
    <recommendedName>
        <fullName evidence="1">Tc1-like transposase DDE domain-containing protein</fullName>
    </recommendedName>
</protein>
<dbReference type="GO" id="GO:0003676">
    <property type="term" value="F:nucleic acid binding"/>
    <property type="evidence" value="ECO:0007669"/>
    <property type="project" value="InterPro"/>
</dbReference>
<name>A0A7R9MA98_9ACAR</name>
<feature type="domain" description="Tc1-like transposase DDE" evidence="1">
    <location>
        <begin position="127"/>
        <end position="276"/>
    </location>
</feature>
<reference evidence="2" key="1">
    <citation type="submission" date="2020-11" db="EMBL/GenBank/DDBJ databases">
        <authorList>
            <person name="Tran Van P."/>
        </authorList>
    </citation>
    <scope>NUCLEOTIDE SEQUENCE</scope>
</reference>
<dbReference type="InterPro" id="IPR036397">
    <property type="entry name" value="RNaseH_sf"/>
</dbReference>
<feature type="non-terminal residue" evidence="2">
    <location>
        <position position="1"/>
    </location>
</feature>
<organism evidence="2">
    <name type="scientific">Oppiella nova</name>
    <dbReference type="NCBI Taxonomy" id="334625"/>
    <lineage>
        <taxon>Eukaryota</taxon>
        <taxon>Metazoa</taxon>
        <taxon>Ecdysozoa</taxon>
        <taxon>Arthropoda</taxon>
        <taxon>Chelicerata</taxon>
        <taxon>Arachnida</taxon>
        <taxon>Acari</taxon>
        <taxon>Acariformes</taxon>
        <taxon>Sarcoptiformes</taxon>
        <taxon>Oribatida</taxon>
        <taxon>Brachypylina</taxon>
        <taxon>Oppioidea</taxon>
        <taxon>Oppiidae</taxon>
        <taxon>Oppiella</taxon>
    </lineage>
</organism>
<accession>A0A7R9MA98</accession>
<dbReference type="AlphaFoldDB" id="A0A7R9MA98"/>